<dbReference type="GO" id="GO:0004197">
    <property type="term" value="F:cysteine-type endopeptidase activity"/>
    <property type="evidence" value="ECO:0007669"/>
    <property type="project" value="InterPro"/>
</dbReference>
<organism evidence="4 5">
    <name type="scientific">Cymbomonas tetramitiformis</name>
    <dbReference type="NCBI Taxonomy" id="36881"/>
    <lineage>
        <taxon>Eukaryota</taxon>
        <taxon>Viridiplantae</taxon>
        <taxon>Chlorophyta</taxon>
        <taxon>Pyramimonadophyceae</taxon>
        <taxon>Pyramimonadales</taxon>
        <taxon>Pyramimonadaceae</taxon>
        <taxon>Cymbomonas</taxon>
    </lineage>
</organism>
<dbReference type="GO" id="GO:0006508">
    <property type="term" value="P:proteolysis"/>
    <property type="evidence" value="ECO:0007669"/>
    <property type="project" value="InterPro"/>
</dbReference>
<evidence type="ECO:0000259" key="3">
    <source>
        <dbReference type="Pfam" id="PF00656"/>
    </source>
</evidence>
<dbReference type="InterPro" id="IPR050452">
    <property type="entry name" value="Metacaspase"/>
</dbReference>
<dbReference type="Proteomes" id="UP001190700">
    <property type="component" value="Unassembled WGS sequence"/>
</dbReference>
<comment type="similarity">
    <text evidence="1">Belongs to the peptidase C14B family.</text>
</comment>
<evidence type="ECO:0000256" key="2">
    <source>
        <dbReference type="SAM" id="MobiDB-lite"/>
    </source>
</evidence>
<gene>
    <name evidence="4" type="ORF">CYMTET_22635</name>
</gene>
<comment type="caution">
    <text evidence="4">The sequence shown here is derived from an EMBL/GenBank/DDBJ whole genome shotgun (WGS) entry which is preliminary data.</text>
</comment>
<name>A0AAE0G026_9CHLO</name>
<feature type="region of interest" description="Disordered" evidence="2">
    <location>
        <begin position="111"/>
        <end position="135"/>
    </location>
</feature>
<dbReference type="EMBL" id="LGRX02011501">
    <property type="protein sequence ID" value="KAK3268887.1"/>
    <property type="molecule type" value="Genomic_DNA"/>
</dbReference>
<proteinExistence type="inferred from homology"/>
<dbReference type="GO" id="GO:0005737">
    <property type="term" value="C:cytoplasm"/>
    <property type="evidence" value="ECO:0007669"/>
    <property type="project" value="TreeGrafter"/>
</dbReference>
<dbReference type="Pfam" id="PF00656">
    <property type="entry name" value="Peptidase_C14"/>
    <property type="match status" value="1"/>
</dbReference>
<feature type="domain" description="Peptidase C14 caspase" evidence="3">
    <location>
        <begin position="163"/>
        <end position="423"/>
    </location>
</feature>
<dbReference type="PANTHER" id="PTHR48104:SF30">
    <property type="entry name" value="METACASPASE-1"/>
    <property type="match status" value="1"/>
</dbReference>
<dbReference type="Gene3D" id="3.40.50.12660">
    <property type="match status" value="1"/>
</dbReference>
<evidence type="ECO:0000256" key="1">
    <source>
        <dbReference type="ARBA" id="ARBA00009005"/>
    </source>
</evidence>
<evidence type="ECO:0000313" key="5">
    <source>
        <dbReference type="Proteomes" id="UP001190700"/>
    </source>
</evidence>
<sequence>MNVVQCPRCSAQVAPPPGAPQFSCSYCGSLMSAPPVRHPGLYPAPGSYPAGPTGYGPGPNLYATPSLPLQMPLYPPPPTFVPPIQQPLYPPPHGPLPSFASPYPTPSYPAPAQAPPLFGGKPQGSLFSSTAPPSYPSPLGPPPAYAPAVASTPQAGWWAPQCKKKAVLIGINYTQTPEARLKGCVNDAKCMKYLLTTKFSFLESNIVLLTDETKDQDPSLLPTKQNILAAMRWLVADGQAGDSLFFHFSGHGSQQRDTSGDEADGYDETLVPCDYDMSGQIVDDKINDLLIAPLPAGVRLHAVIDACHSGTAMDLQFTCRMDQGGATWEDERCKGGRHSRHQSFSSTQGGDAVLFSGCQDNQTSADTNAMSGNVSTGAMTYCFIEAIEKTPSHTYSSLLMGMRQALKAGKQKFSQIPQLSSAQAFDMNRAFMI</sequence>
<protein>
    <recommendedName>
        <fullName evidence="3">Peptidase C14 caspase domain-containing protein</fullName>
    </recommendedName>
</protein>
<accession>A0AAE0G026</accession>
<reference evidence="4 5" key="1">
    <citation type="journal article" date="2015" name="Genome Biol. Evol.">
        <title>Comparative Genomics of a Bacterivorous Green Alga Reveals Evolutionary Causalities and Consequences of Phago-Mixotrophic Mode of Nutrition.</title>
        <authorList>
            <person name="Burns J.A."/>
            <person name="Paasch A."/>
            <person name="Narechania A."/>
            <person name="Kim E."/>
        </authorList>
    </citation>
    <scope>NUCLEOTIDE SEQUENCE [LARGE SCALE GENOMIC DNA]</scope>
    <source>
        <strain evidence="4 5">PLY_AMNH</strain>
    </source>
</reference>
<dbReference type="PANTHER" id="PTHR48104">
    <property type="entry name" value="METACASPASE-4"/>
    <property type="match status" value="1"/>
</dbReference>
<keyword evidence="5" id="KW-1185">Reference proteome</keyword>
<dbReference type="AlphaFoldDB" id="A0AAE0G026"/>
<evidence type="ECO:0000313" key="4">
    <source>
        <dbReference type="EMBL" id="KAK3268887.1"/>
    </source>
</evidence>
<dbReference type="InterPro" id="IPR011600">
    <property type="entry name" value="Pept_C14_caspase"/>
</dbReference>